<protein>
    <recommendedName>
        <fullName evidence="2">Protein LLP homolog</fullName>
    </recommendedName>
    <alternativeName>
        <fullName evidence="3">Protein LAPS18-like</fullName>
    </alternativeName>
</protein>
<comment type="caution">
    <text evidence="5">The sequence shown here is derived from an EMBL/GenBank/DDBJ whole genome shotgun (WGS) entry which is preliminary data.</text>
</comment>
<dbReference type="GO" id="GO:0005730">
    <property type="term" value="C:nucleolus"/>
    <property type="evidence" value="ECO:0007669"/>
    <property type="project" value="TreeGrafter"/>
</dbReference>
<reference evidence="5" key="1">
    <citation type="submission" date="2021-02" db="EMBL/GenBank/DDBJ databases">
        <title>Comparative genomics reveals that relaxation of natural selection precedes convergent phenotypic evolution of cavefish.</title>
        <authorList>
            <person name="Peng Z."/>
        </authorList>
    </citation>
    <scope>NUCLEOTIDE SEQUENCE</scope>
    <source>
        <tissue evidence="5">Muscle</tissue>
    </source>
</reference>
<comment type="similarity">
    <text evidence="1">Belongs to the learning-associated protein family.</text>
</comment>
<accession>A0A9W7T6W1</accession>
<proteinExistence type="inferred from homology"/>
<dbReference type="AlphaFoldDB" id="A0A9W7T6W1"/>
<evidence type="ECO:0000313" key="6">
    <source>
        <dbReference type="Proteomes" id="UP001059041"/>
    </source>
</evidence>
<dbReference type="GO" id="GO:0001099">
    <property type="term" value="F:basal RNA polymerase II transcription machinery binding"/>
    <property type="evidence" value="ECO:0007669"/>
    <property type="project" value="TreeGrafter"/>
</dbReference>
<evidence type="ECO:0000256" key="3">
    <source>
        <dbReference type="ARBA" id="ARBA00034144"/>
    </source>
</evidence>
<keyword evidence="6" id="KW-1185">Reference proteome</keyword>
<dbReference type="GO" id="GO:0003723">
    <property type="term" value="F:RNA binding"/>
    <property type="evidence" value="ECO:0007669"/>
    <property type="project" value="TreeGrafter"/>
</dbReference>
<dbReference type="PANTHER" id="PTHR34253">
    <property type="entry name" value="PROTEIN LLP HOMOLOG"/>
    <property type="match status" value="1"/>
</dbReference>
<dbReference type="PANTHER" id="PTHR34253:SF1">
    <property type="entry name" value="PROTEIN LLP HOMOLOG"/>
    <property type="match status" value="1"/>
</dbReference>
<evidence type="ECO:0000256" key="4">
    <source>
        <dbReference type="SAM" id="MobiDB-lite"/>
    </source>
</evidence>
<dbReference type="EMBL" id="JAFHDT010000024">
    <property type="protein sequence ID" value="KAI7791832.1"/>
    <property type="molecule type" value="Genomic_DNA"/>
</dbReference>
<dbReference type="Proteomes" id="UP001059041">
    <property type="component" value="Linkage Group LG24"/>
</dbReference>
<name>A0A9W7T6W1_TRIRA</name>
<sequence length="146" mass="16687">MSLHGCFLDTSLVTSVFIRMAKSLRSKWKRKMKAEKRKKNAPKELTRLKAALGQGEKGEITMKDVAEIATVVPAEKLMEMQKEDGEIFLINLVADAGKMDLDRKRNKKTMLDDQGQYPVWMSHRQVKKLKAKRTSKKGKPKKGLAW</sequence>
<evidence type="ECO:0000256" key="1">
    <source>
        <dbReference type="ARBA" id="ARBA00034118"/>
    </source>
</evidence>
<evidence type="ECO:0000256" key="2">
    <source>
        <dbReference type="ARBA" id="ARBA00034141"/>
    </source>
</evidence>
<gene>
    <name evidence="5" type="ORF">IRJ41_009932</name>
</gene>
<dbReference type="InterPro" id="IPR018784">
    <property type="entry name" value="LLPH-like"/>
</dbReference>
<dbReference type="Pfam" id="PF10169">
    <property type="entry name" value="LLPH"/>
    <property type="match status" value="1"/>
</dbReference>
<organism evidence="5 6">
    <name type="scientific">Triplophysa rosa</name>
    <name type="common">Cave loach</name>
    <dbReference type="NCBI Taxonomy" id="992332"/>
    <lineage>
        <taxon>Eukaryota</taxon>
        <taxon>Metazoa</taxon>
        <taxon>Chordata</taxon>
        <taxon>Craniata</taxon>
        <taxon>Vertebrata</taxon>
        <taxon>Euteleostomi</taxon>
        <taxon>Actinopterygii</taxon>
        <taxon>Neopterygii</taxon>
        <taxon>Teleostei</taxon>
        <taxon>Ostariophysi</taxon>
        <taxon>Cypriniformes</taxon>
        <taxon>Nemacheilidae</taxon>
        <taxon>Triplophysa</taxon>
    </lineage>
</organism>
<feature type="region of interest" description="Disordered" evidence="4">
    <location>
        <begin position="124"/>
        <end position="146"/>
    </location>
</feature>
<dbReference type="GO" id="GO:0097484">
    <property type="term" value="P:dendrite extension"/>
    <property type="evidence" value="ECO:0007669"/>
    <property type="project" value="TreeGrafter"/>
</dbReference>
<evidence type="ECO:0000313" key="5">
    <source>
        <dbReference type="EMBL" id="KAI7791832.1"/>
    </source>
</evidence>